<keyword evidence="3" id="KW-0378">Hydrolase</keyword>
<keyword evidence="2" id="KW-0479">Metal-binding</keyword>
<evidence type="ECO:0000313" key="5">
    <source>
        <dbReference type="EMBL" id="KAB7496781.1"/>
    </source>
</evidence>
<dbReference type="InterPro" id="IPR023214">
    <property type="entry name" value="HAD_sf"/>
</dbReference>
<dbReference type="Proteomes" id="UP000326759">
    <property type="component" value="Unassembled WGS sequence"/>
</dbReference>
<protein>
    <submittedName>
        <fullName evidence="5">Cytosolic purine 5'-nucleotidase</fullName>
    </submittedName>
</protein>
<dbReference type="OrthoDB" id="10252832at2759"/>
<comment type="similarity">
    <text evidence="1">Belongs to the 5'(3')-deoxyribonucleotidase family.</text>
</comment>
<dbReference type="Pfam" id="PF05761">
    <property type="entry name" value="5_nucleotid"/>
    <property type="match status" value="1"/>
</dbReference>
<gene>
    <name evidence="5" type="primary">NT5C2</name>
    <name evidence="5" type="ORF">Anas_03696</name>
</gene>
<dbReference type="Gene3D" id="3.40.50.1000">
    <property type="entry name" value="HAD superfamily/HAD-like"/>
    <property type="match status" value="1"/>
</dbReference>
<dbReference type="PANTHER" id="PTHR12103:SF15">
    <property type="entry name" value="CYTOSOLIC PURINE 5'-NUCLEOTIDASE"/>
    <property type="match status" value="1"/>
</dbReference>
<dbReference type="InterPro" id="IPR008380">
    <property type="entry name" value="HAD-SF_hydro_IG_5-nucl"/>
</dbReference>
<keyword evidence="4" id="KW-0460">Magnesium</keyword>
<sequence>MRSENLNMTLLFPIRGLWFDKIYGNLLKVDGFGNILVCIHGFQFLKASDIQELYPNKFILLDENRIYVMNTLFNLPEIYMLACLIDFFSSSPNYIKVSEGVKSGDLFMSFRSIFQDIRSAVDYVHIQGGLKQRTLEHMSEYVHKDERLSLLLNRIRESGAKVFLLTNSEYWYTEGIMSYLLDSGTKGQKHWRSHFDYIVVRCFQAQFFQ</sequence>
<dbReference type="GO" id="GO:0008253">
    <property type="term" value="F:5'-nucleotidase activity"/>
    <property type="evidence" value="ECO:0007669"/>
    <property type="project" value="TreeGrafter"/>
</dbReference>
<evidence type="ECO:0000256" key="1">
    <source>
        <dbReference type="ARBA" id="ARBA00009589"/>
    </source>
</evidence>
<dbReference type="AlphaFoldDB" id="A0A5N5SRK4"/>
<dbReference type="InterPro" id="IPR036412">
    <property type="entry name" value="HAD-like_sf"/>
</dbReference>
<organism evidence="5 6">
    <name type="scientific">Armadillidium nasatum</name>
    <dbReference type="NCBI Taxonomy" id="96803"/>
    <lineage>
        <taxon>Eukaryota</taxon>
        <taxon>Metazoa</taxon>
        <taxon>Ecdysozoa</taxon>
        <taxon>Arthropoda</taxon>
        <taxon>Crustacea</taxon>
        <taxon>Multicrustacea</taxon>
        <taxon>Malacostraca</taxon>
        <taxon>Eumalacostraca</taxon>
        <taxon>Peracarida</taxon>
        <taxon>Isopoda</taxon>
        <taxon>Oniscidea</taxon>
        <taxon>Crinocheta</taxon>
        <taxon>Armadillidiidae</taxon>
        <taxon>Armadillidium</taxon>
    </lineage>
</organism>
<dbReference type="PANTHER" id="PTHR12103">
    <property type="entry name" value="5'-NUCLEOTIDASE DOMAIN-CONTAINING"/>
    <property type="match status" value="1"/>
</dbReference>
<dbReference type="EMBL" id="SEYY01021042">
    <property type="protein sequence ID" value="KAB7496781.1"/>
    <property type="molecule type" value="Genomic_DNA"/>
</dbReference>
<accession>A0A5N5SRK4</accession>
<keyword evidence="6" id="KW-1185">Reference proteome</keyword>
<name>A0A5N5SRK4_9CRUS</name>
<evidence type="ECO:0000313" key="6">
    <source>
        <dbReference type="Proteomes" id="UP000326759"/>
    </source>
</evidence>
<evidence type="ECO:0000256" key="2">
    <source>
        <dbReference type="ARBA" id="ARBA00022723"/>
    </source>
</evidence>
<proteinExistence type="inferred from homology"/>
<reference evidence="5 6" key="1">
    <citation type="journal article" date="2019" name="PLoS Biol.">
        <title>Sex chromosomes control vertical transmission of feminizing Wolbachia symbionts in an isopod.</title>
        <authorList>
            <person name="Becking T."/>
            <person name="Chebbi M.A."/>
            <person name="Giraud I."/>
            <person name="Moumen B."/>
            <person name="Laverre T."/>
            <person name="Caubet Y."/>
            <person name="Peccoud J."/>
            <person name="Gilbert C."/>
            <person name="Cordaux R."/>
        </authorList>
    </citation>
    <scope>NUCLEOTIDE SEQUENCE [LARGE SCALE GENOMIC DNA]</scope>
    <source>
        <strain evidence="5">ANa2</strain>
        <tissue evidence="5">Whole body excluding digestive tract and cuticle</tissue>
    </source>
</reference>
<evidence type="ECO:0000256" key="4">
    <source>
        <dbReference type="ARBA" id="ARBA00022842"/>
    </source>
</evidence>
<comment type="caution">
    <text evidence="5">The sequence shown here is derived from an EMBL/GenBank/DDBJ whole genome shotgun (WGS) entry which is preliminary data.</text>
</comment>
<dbReference type="GO" id="GO:0046872">
    <property type="term" value="F:metal ion binding"/>
    <property type="evidence" value="ECO:0007669"/>
    <property type="project" value="UniProtKB-KW"/>
</dbReference>
<dbReference type="SUPFAM" id="SSF56784">
    <property type="entry name" value="HAD-like"/>
    <property type="match status" value="1"/>
</dbReference>
<evidence type="ECO:0000256" key="3">
    <source>
        <dbReference type="ARBA" id="ARBA00022801"/>
    </source>
</evidence>